<dbReference type="CDD" id="cd04301">
    <property type="entry name" value="NAT_SF"/>
    <property type="match status" value="1"/>
</dbReference>
<comment type="catalytic activity">
    <reaction evidence="3">
        <text>N-terminal L-alanyl-[ribosomal protein bS18] + acetyl-CoA = N-terminal N(alpha)-acetyl-L-alanyl-[ribosomal protein bS18] + CoA + H(+)</text>
        <dbReference type="Rhea" id="RHEA:43756"/>
        <dbReference type="Rhea" id="RHEA-COMP:10676"/>
        <dbReference type="Rhea" id="RHEA-COMP:10677"/>
        <dbReference type="ChEBI" id="CHEBI:15378"/>
        <dbReference type="ChEBI" id="CHEBI:57287"/>
        <dbReference type="ChEBI" id="CHEBI:57288"/>
        <dbReference type="ChEBI" id="CHEBI:64718"/>
        <dbReference type="ChEBI" id="CHEBI:83683"/>
        <dbReference type="EC" id="2.3.1.266"/>
    </reaction>
</comment>
<organism evidence="5 6">
    <name type="scientific">Meridianimarinicoccus roseus</name>
    <dbReference type="NCBI Taxonomy" id="2072018"/>
    <lineage>
        <taxon>Bacteria</taxon>
        <taxon>Pseudomonadati</taxon>
        <taxon>Pseudomonadota</taxon>
        <taxon>Alphaproteobacteria</taxon>
        <taxon>Rhodobacterales</taxon>
        <taxon>Paracoccaceae</taxon>
        <taxon>Meridianimarinicoccus</taxon>
    </lineage>
</organism>
<dbReference type="NCBIfam" id="TIGR01575">
    <property type="entry name" value="rimI"/>
    <property type="match status" value="1"/>
</dbReference>
<keyword evidence="6" id="KW-1185">Reference proteome</keyword>
<dbReference type="Proteomes" id="UP000245680">
    <property type="component" value="Unassembled WGS sequence"/>
</dbReference>
<comment type="similarity">
    <text evidence="3">Belongs to the acetyltransferase family. RimI subfamily.</text>
</comment>
<dbReference type="Gene3D" id="3.40.630.30">
    <property type="match status" value="1"/>
</dbReference>
<reference evidence="5 6" key="1">
    <citation type="submission" date="2018-05" db="EMBL/GenBank/DDBJ databases">
        <title>Rhodobacteraceae gen. nov., sp. nov. isolated from sea water.</title>
        <authorList>
            <person name="Ren Y."/>
        </authorList>
    </citation>
    <scope>NUCLEOTIDE SEQUENCE [LARGE SCALE GENOMIC DNA]</scope>
    <source>
        <strain evidence="5 6">TG-679</strain>
    </source>
</reference>
<evidence type="ECO:0000256" key="2">
    <source>
        <dbReference type="ARBA" id="ARBA00023315"/>
    </source>
</evidence>
<proteinExistence type="inferred from homology"/>
<dbReference type="GO" id="GO:0005737">
    <property type="term" value="C:cytoplasm"/>
    <property type="evidence" value="ECO:0007669"/>
    <property type="project" value="UniProtKB-SubCell"/>
</dbReference>
<evidence type="ECO:0000313" key="6">
    <source>
        <dbReference type="Proteomes" id="UP000245680"/>
    </source>
</evidence>
<dbReference type="EC" id="2.3.1.266" evidence="3"/>
<evidence type="ECO:0000259" key="4">
    <source>
        <dbReference type="PROSITE" id="PS51186"/>
    </source>
</evidence>
<dbReference type="Pfam" id="PF00583">
    <property type="entry name" value="Acetyltransf_1"/>
    <property type="match status" value="1"/>
</dbReference>
<dbReference type="PANTHER" id="PTHR43877">
    <property type="entry name" value="AMINOALKYLPHOSPHONATE N-ACETYLTRANSFERASE-RELATED-RELATED"/>
    <property type="match status" value="1"/>
</dbReference>
<dbReference type="InterPro" id="IPR050832">
    <property type="entry name" value="Bact_Acetyltransf"/>
</dbReference>
<accession>A0A2V2LDH0</accession>
<comment type="caution">
    <text evidence="5">The sequence shown here is derived from an EMBL/GenBank/DDBJ whole genome shotgun (WGS) entry which is preliminary data.</text>
</comment>
<dbReference type="InterPro" id="IPR006464">
    <property type="entry name" value="AcTrfase_RimI/Ard1"/>
</dbReference>
<name>A0A2V2LDH0_9RHOB</name>
<sequence>MTPDEMAALHRLGFTVPRPWTAGEFAALLDQPGTVLLTAPSGFALCRIIAGEAELLTITVAPSARRAGTGRELMDRVLEAARRAGAESCFLEVAADNAPALALYAACGFRPVGRRRAYYRAPDGRCADAMVMAHDMTGPEQNA</sequence>
<dbReference type="RefSeq" id="WP_109812955.1">
    <property type="nucleotide sequence ID" value="NZ_QGKU01000052.1"/>
</dbReference>
<keyword evidence="2" id="KW-0012">Acyltransferase</keyword>
<keyword evidence="1 5" id="KW-0808">Transferase</keyword>
<comment type="subcellular location">
    <subcellularLocation>
        <location evidence="3">Cytoplasm</location>
    </subcellularLocation>
</comment>
<dbReference type="OrthoDB" id="9804026at2"/>
<dbReference type="EMBL" id="QGKU01000052">
    <property type="protein sequence ID" value="PWR01346.1"/>
    <property type="molecule type" value="Genomic_DNA"/>
</dbReference>
<dbReference type="InterPro" id="IPR000182">
    <property type="entry name" value="GNAT_dom"/>
</dbReference>
<dbReference type="GO" id="GO:0008999">
    <property type="term" value="F:protein-N-terminal-alanine acetyltransferase activity"/>
    <property type="evidence" value="ECO:0007669"/>
    <property type="project" value="UniProtKB-EC"/>
</dbReference>
<dbReference type="PROSITE" id="PS51186">
    <property type="entry name" value="GNAT"/>
    <property type="match status" value="1"/>
</dbReference>
<evidence type="ECO:0000256" key="3">
    <source>
        <dbReference type="RuleBase" id="RU363094"/>
    </source>
</evidence>
<keyword evidence="3" id="KW-0963">Cytoplasm</keyword>
<dbReference type="SUPFAM" id="SSF55729">
    <property type="entry name" value="Acyl-CoA N-acyltransferases (Nat)"/>
    <property type="match status" value="1"/>
</dbReference>
<comment type="function">
    <text evidence="3">Acetylates the N-terminal alanine of ribosomal protein bS18.</text>
</comment>
<dbReference type="InterPro" id="IPR016181">
    <property type="entry name" value="Acyl_CoA_acyltransferase"/>
</dbReference>
<evidence type="ECO:0000313" key="5">
    <source>
        <dbReference type="EMBL" id="PWR01346.1"/>
    </source>
</evidence>
<feature type="domain" description="N-acetyltransferase" evidence="4">
    <location>
        <begin position="1"/>
        <end position="137"/>
    </location>
</feature>
<dbReference type="AlphaFoldDB" id="A0A2V2LDH0"/>
<gene>
    <name evidence="5" type="primary">rimI</name>
    <name evidence="5" type="ORF">DKT77_17440</name>
</gene>
<protein>
    <recommendedName>
        <fullName evidence="3">[Ribosomal protein bS18]-alanine N-acetyltransferase</fullName>
        <ecNumber evidence="3">2.3.1.266</ecNumber>
    </recommendedName>
</protein>
<evidence type="ECO:0000256" key="1">
    <source>
        <dbReference type="ARBA" id="ARBA00022679"/>
    </source>
</evidence>